<accession>A0A0A7RPB8</accession>
<feature type="compositionally biased region" description="Low complexity" evidence="26">
    <location>
        <begin position="408"/>
        <end position="418"/>
    </location>
</feature>
<dbReference type="GO" id="GO:0044219">
    <property type="term" value="C:host cell plasmodesma"/>
    <property type="evidence" value="ECO:0007669"/>
    <property type="project" value="UniProtKB-SubCell"/>
</dbReference>
<dbReference type="InterPro" id="IPR003182">
    <property type="entry name" value="RNA2_polyprotein"/>
</dbReference>
<evidence type="ECO:0000256" key="5">
    <source>
        <dbReference type="ARBA" id="ARBA00022448"/>
    </source>
</evidence>
<comment type="function">
    <text evidence="23">Transports the viral genome to neighboring plant cells directly through plasmosdesmata, without any budding. The movement protein allows efficient cell to cell propagation, by bypassing the host cell wall barrier. Acts by forming a tubular structure at the host plasmodesmata, enlarging it enough to allow free passage of virion capsids. Binds to GTP and to single-stranded RNA and single-stranded DNA in a non-sequence-specific manner.</text>
</comment>
<evidence type="ECO:0000256" key="19">
    <source>
        <dbReference type="ARBA" id="ARBA00030233"/>
    </source>
</evidence>
<evidence type="ECO:0000256" key="13">
    <source>
        <dbReference type="ARBA" id="ARBA00023031"/>
    </source>
</evidence>
<dbReference type="GO" id="GO:0003677">
    <property type="term" value="F:DNA binding"/>
    <property type="evidence" value="ECO:0007669"/>
    <property type="project" value="UniProtKB-KW"/>
</dbReference>
<keyword evidence="15" id="KW-1031">Host cell junction</keyword>
<comment type="subcellular location">
    <subcellularLocation>
        <location evidence="3">Host cell junction</location>
        <location evidence="3">Host plasmodesma</location>
    </subcellularLocation>
    <subcellularLocation>
        <location evidence="2">Virion</location>
    </subcellularLocation>
</comment>
<comment type="subunit">
    <text evidence="24">Interacts (via C-terminus) with the large capsid protein.</text>
</comment>
<feature type="region of interest" description="Disordered" evidence="26">
    <location>
        <begin position="407"/>
        <end position="427"/>
    </location>
</feature>
<keyword evidence="8" id="KW-0945">Host-virus interaction</keyword>
<evidence type="ECO:0000256" key="15">
    <source>
        <dbReference type="ARBA" id="ARBA00023081"/>
    </source>
</evidence>
<evidence type="ECO:0000256" key="26">
    <source>
        <dbReference type="SAM" id="MobiDB-lite"/>
    </source>
</evidence>
<dbReference type="Pfam" id="PF02247">
    <property type="entry name" value="Como_LCP"/>
    <property type="match status" value="1"/>
</dbReference>
<feature type="transmembrane region" description="Helical" evidence="27">
    <location>
        <begin position="43"/>
        <end position="65"/>
    </location>
</feature>
<keyword evidence="12" id="KW-0694">RNA-binding</keyword>
<dbReference type="GO" id="GO:0052170">
    <property type="term" value="P:symbiont-mediated suppression of host innate immune response"/>
    <property type="evidence" value="ECO:0007669"/>
    <property type="project" value="UniProtKB-KW"/>
</dbReference>
<organism evidence="28">
    <name type="scientific">Squash mosaic virus</name>
    <dbReference type="NCBI Taxonomy" id="12263"/>
    <lineage>
        <taxon>Viruses</taxon>
        <taxon>Riboviria</taxon>
        <taxon>Orthornavirae</taxon>
        <taxon>Pisuviricota</taxon>
        <taxon>Pisoniviricetes</taxon>
        <taxon>Picornavirales</taxon>
        <taxon>Secoviridae</taxon>
        <taxon>Comovirinae</taxon>
        <taxon>Comovirus</taxon>
        <taxon>Comovirus cucurbitae</taxon>
    </lineage>
</organism>
<keyword evidence="11" id="KW-0946">Virion</keyword>
<keyword evidence="16" id="KW-0238">DNA-binding</keyword>
<dbReference type="GO" id="GO:0039617">
    <property type="term" value="C:T=3 icosahedral viral capsid"/>
    <property type="evidence" value="ECO:0007669"/>
    <property type="project" value="UniProtKB-KW"/>
</dbReference>
<keyword evidence="7" id="KW-0167">Capsid protein</keyword>
<evidence type="ECO:0000256" key="3">
    <source>
        <dbReference type="ARBA" id="ARBA00004621"/>
    </source>
</evidence>
<evidence type="ECO:0000256" key="12">
    <source>
        <dbReference type="ARBA" id="ARBA00022884"/>
    </source>
</evidence>
<dbReference type="InterPro" id="IPR003181">
    <property type="entry name" value="Como_LCP"/>
</dbReference>
<keyword evidence="27" id="KW-1133">Transmembrane helix</keyword>
<evidence type="ECO:0000256" key="2">
    <source>
        <dbReference type="ARBA" id="ARBA00004328"/>
    </source>
</evidence>
<dbReference type="GO" id="GO:0005198">
    <property type="term" value="F:structural molecule activity"/>
    <property type="evidence" value="ECO:0007669"/>
    <property type="project" value="InterPro"/>
</dbReference>
<name>A0A0A7RPB8_9SECO</name>
<evidence type="ECO:0000256" key="1">
    <source>
        <dbReference type="ARBA" id="ARBA00003642"/>
    </source>
</evidence>
<keyword evidence="14" id="KW-1142">T=3 icosahedral capsid protein</keyword>
<dbReference type="GO" id="GO:0005525">
    <property type="term" value="F:GTP binding"/>
    <property type="evidence" value="ECO:0007669"/>
    <property type="project" value="UniProtKB-KW"/>
</dbReference>
<evidence type="ECO:0000256" key="11">
    <source>
        <dbReference type="ARBA" id="ARBA00022844"/>
    </source>
</evidence>
<keyword evidence="10" id="KW-0547">Nucleotide-binding</keyword>
<evidence type="ECO:0000256" key="23">
    <source>
        <dbReference type="ARBA" id="ARBA00046110"/>
    </source>
</evidence>
<proteinExistence type="predicted"/>
<protein>
    <recommendedName>
        <fullName evidence="4">RNA2 polyprotein</fullName>
    </recommendedName>
    <alternativeName>
        <fullName evidence="21">Genome polyprotein M</fullName>
    </alternativeName>
    <alternativeName>
        <fullName evidence="22">M RNA polyprotein</fullName>
    </alternativeName>
    <alternativeName>
        <fullName evidence="19">Middle component RNA polyprotein</fullName>
    </alternativeName>
    <alternativeName>
        <fullName evidence="20">P2</fullName>
    </alternativeName>
</protein>
<evidence type="ECO:0000256" key="14">
    <source>
        <dbReference type="ARBA" id="ARBA00023060"/>
    </source>
</evidence>
<evidence type="ECO:0000256" key="6">
    <source>
        <dbReference type="ARBA" id="ARBA00022463"/>
    </source>
</evidence>
<keyword evidence="18" id="KW-0899">Viral immunoevasion</keyword>
<keyword evidence="5" id="KW-0813">Transport</keyword>
<evidence type="ECO:0000256" key="21">
    <source>
        <dbReference type="ARBA" id="ARBA00032125"/>
    </source>
</evidence>
<evidence type="ECO:0000256" key="9">
    <source>
        <dbReference type="ARBA" id="ARBA00022632"/>
    </source>
</evidence>
<keyword evidence="9" id="KW-1090">Inhibition of host innate immune response by virus</keyword>
<keyword evidence="27" id="KW-0812">Transmembrane</keyword>
<evidence type="ECO:0000256" key="25">
    <source>
        <dbReference type="ARBA" id="ARBA00046913"/>
    </source>
</evidence>
<keyword evidence="13" id="KW-0916">Viral movement protein</keyword>
<dbReference type="InterPro" id="IPR029053">
    <property type="entry name" value="Viral_coat"/>
</dbReference>
<evidence type="ECO:0000256" key="18">
    <source>
        <dbReference type="ARBA" id="ARBA00023280"/>
    </source>
</evidence>
<comment type="subunit">
    <text evidence="25">Interacts with the large capsid protein.</text>
</comment>
<keyword evidence="17" id="KW-0342">GTP-binding</keyword>
<dbReference type="SUPFAM" id="SSF88633">
    <property type="entry name" value="Positive stranded ssRNA viruses"/>
    <property type="match status" value="3"/>
</dbReference>
<comment type="function">
    <text evidence="1">Responsible for viral RNA2 accumulation. May function by recruiting the RNA1-encoded polyprotein that contains the replication protein to RNA2 and enable its replication.</text>
</comment>
<evidence type="ECO:0000256" key="4">
    <source>
        <dbReference type="ARBA" id="ARBA00022361"/>
    </source>
</evidence>
<evidence type="ECO:0000256" key="7">
    <source>
        <dbReference type="ARBA" id="ARBA00022561"/>
    </source>
</evidence>
<dbReference type="Gene3D" id="2.60.120.20">
    <property type="match status" value="2"/>
</dbReference>
<dbReference type="GO" id="GO:0046740">
    <property type="term" value="P:transport of virus in host, cell to cell"/>
    <property type="evidence" value="ECO:0007669"/>
    <property type="project" value="UniProtKB-KW"/>
</dbReference>
<reference evidence="28" key="1">
    <citation type="journal article" date="2015" name="Genome Announc.">
        <title>Complete genome sequence of a novel genotype of squash mosaic virus infecting squash in Spain.</title>
        <authorList>
            <person name="Li R."/>
            <person name="Gao S."/>
            <person name="Berendsen S."/>
            <person name="Fei Z."/>
            <person name="Ling K.S."/>
        </authorList>
    </citation>
    <scope>NUCLEOTIDE SEQUENCE</scope>
    <source>
        <strain evidence="28">RZ</strain>
    </source>
</reference>
<dbReference type="Pfam" id="PF02248">
    <property type="entry name" value="Como_SCP"/>
    <property type="match status" value="1"/>
</dbReference>
<evidence type="ECO:0000256" key="16">
    <source>
        <dbReference type="ARBA" id="ARBA00023125"/>
    </source>
</evidence>
<evidence type="ECO:0000256" key="24">
    <source>
        <dbReference type="ARBA" id="ARBA00046473"/>
    </source>
</evidence>
<evidence type="ECO:0000313" key="28">
    <source>
        <dbReference type="EMBL" id="AJA37614.1"/>
    </source>
</evidence>
<keyword evidence="6" id="KW-0941">Suppressor of RNA silencing</keyword>
<sequence length="1009" mass="111779">MWHVCEQIQDCFEGYHRDYFVQTVPVDYLASHYIINKFRPDPLAVLWLFCLGIWWEIIQILHHLFQYREPAIFISSCQNLAAFLERKHSMEVIQKEGLAASALKDKERLAEKAVVNQPLSNLIPHSNKMYERSKSLLSGLKRGLIKQKEIAFDKLMGGSTIDFQHIPTGTLTPGENKVLDIPIVPQHLLTSTNITDYHQANKKHANGATALHVGAIEVIMDCFTSPDSNICGGMLLVDTAHLNPDNAIRSVFVAPFIGGRPIRVLLFPDTLVEIAPNMNSRFKLLCTTSNGDVAPDFNLAMVKVNVAGCAVSLTKTYTPTAYLEQELIKEKGAIVQYLNRHTFSMHRNNQMTKEEMQKQRLSFRLESALTLQEKHPLHATFCKSTNFVYKIGGDAKEGNNGNLTVNESQLSSHSPSSHVLHKHNNSGDNEVEFSEIGVVVPGAGRTKAYGQNELDLAQLSLDDTSSLRGSALQTKLATSRIVLSKTMVGNTMLREDLLSTFLQDSNERAAIDLIRTHVIRGKIRCVASINVPENTGCALAICFNSGITGAADTDIYTTSSQDAIVWNPACEKAVELSFNPNPCGDAWNFVFLQQTKAHFAVQCVTGWTTTPLTDLALVLTWHIDRSVCVPKTLAISSAHASFPINRWMGKLSFPQGPARVLKRMPLAIGGGAGTKDAILMNMPNAVISLHRYFRGDFVFEITKMSSPYIKATIAFFIAFGDITEEMTNLESFPHKLVQFAEIQGRTIITFTQSEFLTAWSTQVLSTVNPQKDGCPHLYALLHDSATSTIEGNFVIGVKLLDIKNYRAYGHNPGFEGARLLGISGQSTMVQQLGTYNPVWMVRTPLESTAQQNFASFTADLMESTISGDSTGNWNITVYPSPIANLLKVAAWKKGTIRFQLICRGAAVKQSDWAASARIDLINNLSNKALPARSWYITKPRGGDIEFDLEIAGPNNGFEMANSSWAFQTTWYLEIAIDNPKQFTLFELNACLMEDFEVAGNTLNPPILLS</sequence>
<evidence type="ECO:0000256" key="10">
    <source>
        <dbReference type="ARBA" id="ARBA00022741"/>
    </source>
</evidence>
<evidence type="ECO:0000256" key="27">
    <source>
        <dbReference type="SAM" id="Phobius"/>
    </source>
</evidence>
<dbReference type="GO" id="GO:0003723">
    <property type="term" value="F:RNA binding"/>
    <property type="evidence" value="ECO:0007669"/>
    <property type="project" value="UniProtKB-KW"/>
</dbReference>
<dbReference type="EMBL" id="KP223324">
    <property type="protein sequence ID" value="AJA37614.1"/>
    <property type="molecule type" value="Genomic_RNA"/>
</dbReference>
<evidence type="ECO:0000256" key="22">
    <source>
        <dbReference type="ARBA" id="ARBA00033402"/>
    </source>
</evidence>
<evidence type="ECO:0000256" key="8">
    <source>
        <dbReference type="ARBA" id="ARBA00022581"/>
    </source>
</evidence>
<keyword evidence="27" id="KW-0472">Membrane</keyword>
<evidence type="ECO:0000256" key="17">
    <source>
        <dbReference type="ARBA" id="ARBA00023134"/>
    </source>
</evidence>
<evidence type="ECO:0000256" key="20">
    <source>
        <dbReference type="ARBA" id="ARBA00031918"/>
    </source>
</evidence>